<evidence type="ECO:0000259" key="3">
    <source>
        <dbReference type="PROSITE" id="PS50011"/>
    </source>
</evidence>
<dbReference type="Pfam" id="PF07714">
    <property type="entry name" value="PK_Tyr_Ser-Thr"/>
    <property type="match status" value="1"/>
</dbReference>
<dbReference type="OrthoDB" id="5649225at2"/>
<evidence type="ECO:0000313" key="5">
    <source>
        <dbReference type="Proteomes" id="UP000054742"/>
    </source>
</evidence>
<proteinExistence type="predicted"/>
<dbReference type="STRING" id="29422.Lbru_2605"/>
<dbReference type="InterPro" id="IPR000719">
    <property type="entry name" value="Prot_kinase_dom"/>
</dbReference>
<dbReference type="SUPFAM" id="SSF56112">
    <property type="entry name" value="Protein kinase-like (PK-like)"/>
    <property type="match status" value="1"/>
</dbReference>
<dbReference type="GO" id="GO:0005524">
    <property type="term" value="F:ATP binding"/>
    <property type="evidence" value="ECO:0007669"/>
    <property type="project" value="InterPro"/>
</dbReference>
<dbReference type="InterPro" id="IPR011009">
    <property type="entry name" value="Kinase-like_dom_sf"/>
</dbReference>
<accession>A0A0W0S5G2</accession>
<dbReference type="GO" id="GO:0004672">
    <property type="term" value="F:protein kinase activity"/>
    <property type="evidence" value="ECO:0007669"/>
    <property type="project" value="InterPro"/>
</dbReference>
<evidence type="ECO:0000256" key="2">
    <source>
        <dbReference type="SAM" id="MobiDB-lite"/>
    </source>
</evidence>
<dbReference type="EMBL" id="LNXV01000033">
    <property type="protein sequence ID" value="KTC78313.1"/>
    <property type="molecule type" value="Genomic_DNA"/>
</dbReference>
<name>A0A0W0S5G2_9GAMM</name>
<dbReference type="AlphaFoldDB" id="A0A0W0S5G2"/>
<comment type="caution">
    <text evidence="4">The sequence shown here is derived from an EMBL/GenBank/DDBJ whole genome shotgun (WGS) entry which is preliminary data.</text>
</comment>
<keyword evidence="4" id="KW-0808">Transferase</keyword>
<evidence type="ECO:0000256" key="1">
    <source>
        <dbReference type="SAM" id="Coils"/>
    </source>
</evidence>
<keyword evidence="5" id="KW-1185">Reference proteome</keyword>
<feature type="domain" description="Protein kinase" evidence="3">
    <location>
        <begin position="49"/>
        <end position="569"/>
    </location>
</feature>
<dbReference type="PROSITE" id="PS50011">
    <property type="entry name" value="PROTEIN_KINASE_DOM"/>
    <property type="match status" value="1"/>
</dbReference>
<sequence>MLIFCKHCLNYTLFDYIYAKITNNAANDMVIQMGKKGKQEDTENIIDSKRIGKLLGKGNFGSVYQYGNRSVVKFTSDVNDFEINKSLTNSVNGHFKKQRRSVIDFFSGRKKHETESRPSNYTEQDYRKAIAFSDMGEENTGEKRKGLISEIATYGSLDDFLQKLVTNNINLDERALQAYKANPEQFIDVVIKRMHHCIELFQSLDYIHADVAPRNFLVYDFTDDHFIFDKDGEIVGLRDFPMKISDFGMSMELLSKQNKQDETIAILPDQESIEYNLALLPDNKKTKGGIQKLEDNTVYIQLSKKKNPDSFKYIVKDSDGKLKKGKIKFDELKDFDPSPPLTIEKFQDVKQQILDIAAQKGHVSIKDKVLNEDKNEQVIAKKTFRIPIKWQEKSLLDEEPRYSVMSDWFSFRASFISLMSLLNNESESAYLSFEDEKRGVKASTTREVGELKRMISNKEAMLLHLDYAETKIKTKIVSLKSELPEESKIKQLEEALHKAKKNLTEINNQLGSVDKLDAAEIDKLKDSIPKLEKKIQYLTEVLSDIEEKKLQLRTAEGCIYLIETYKEYLMEFPDDHVTESPSKQKEDDKNLFASASLEEGKKRGKENLDNFYEKNPTMPATIEVASFNEDHYELVKDNELPSAAENTSSLAKPQNNYAEVSPNLGRKKPSSEENASGLPKPQNNYAEVSPNLGRKKPSSEENTSSLAKPQNNYVEVSPNLGRKKPSPESNEGKSSTELMLQRLSNIPKSSSLEKDVDRTITSQAKPPPDTSAPVSEKKNNESEEIDNLEDDDERLNLNSGSGMI</sequence>
<dbReference type="Gene3D" id="1.10.510.10">
    <property type="entry name" value="Transferase(Phosphotransferase) domain 1"/>
    <property type="match status" value="1"/>
</dbReference>
<reference evidence="4 5" key="1">
    <citation type="submission" date="2015-11" db="EMBL/GenBank/DDBJ databases">
        <title>Genomic analysis of 38 Legionella species identifies large and diverse effector repertoires.</title>
        <authorList>
            <person name="Burstein D."/>
            <person name="Amaro F."/>
            <person name="Zusman T."/>
            <person name="Lifshitz Z."/>
            <person name="Cohen O."/>
            <person name="Gilbert J.A."/>
            <person name="Pupko T."/>
            <person name="Shuman H.A."/>
            <person name="Segal G."/>
        </authorList>
    </citation>
    <scope>NUCLEOTIDE SEQUENCE [LARGE SCALE GENOMIC DNA]</scope>
    <source>
        <strain evidence="4 5">ATCC 43878</strain>
    </source>
</reference>
<dbReference type="InterPro" id="IPR001245">
    <property type="entry name" value="Ser-Thr/Tyr_kinase_cat_dom"/>
</dbReference>
<feature type="compositionally biased region" description="Acidic residues" evidence="2">
    <location>
        <begin position="782"/>
        <end position="793"/>
    </location>
</feature>
<organism evidence="4 5">
    <name type="scientific">Legionella brunensis</name>
    <dbReference type="NCBI Taxonomy" id="29422"/>
    <lineage>
        <taxon>Bacteria</taxon>
        <taxon>Pseudomonadati</taxon>
        <taxon>Pseudomonadota</taxon>
        <taxon>Gammaproteobacteria</taxon>
        <taxon>Legionellales</taxon>
        <taxon>Legionellaceae</taxon>
        <taxon>Legionella</taxon>
    </lineage>
</organism>
<feature type="region of interest" description="Disordered" evidence="2">
    <location>
        <begin position="641"/>
        <end position="804"/>
    </location>
</feature>
<feature type="coiled-coil region" evidence="1">
    <location>
        <begin position="489"/>
        <end position="548"/>
    </location>
</feature>
<feature type="compositionally biased region" description="Polar residues" evidence="2">
    <location>
        <begin position="644"/>
        <end position="658"/>
    </location>
</feature>
<dbReference type="Proteomes" id="UP000054742">
    <property type="component" value="Unassembled WGS sequence"/>
</dbReference>
<dbReference type="PATRIC" id="fig|29422.6.peg.2768"/>
<keyword evidence="1" id="KW-0175">Coiled coil</keyword>
<gene>
    <name evidence="4" type="ORF">Lbru_2605</name>
</gene>
<feature type="compositionally biased region" description="Polar residues" evidence="2">
    <location>
        <begin position="727"/>
        <end position="750"/>
    </location>
</feature>
<feature type="compositionally biased region" description="Polar residues" evidence="2">
    <location>
        <begin position="700"/>
        <end position="714"/>
    </location>
</feature>
<keyword evidence="4" id="KW-0418">Kinase</keyword>
<evidence type="ECO:0000313" key="4">
    <source>
        <dbReference type="EMBL" id="KTC78313.1"/>
    </source>
</evidence>
<protein>
    <submittedName>
        <fullName evidence="4">Protein tyrosine kinase</fullName>
    </submittedName>
</protein>